<dbReference type="InterPro" id="IPR013901">
    <property type="entry name" value="Anthrone_oxy"/>
</dbReference>
<gene>
    <name evidence="2" type="ORF">SAMN04488514_12431</name>
</gene>
<feature type="transmembrane region" description="Helical" evidence="1">
    <location>
        <begin position="125"/>
        <end position="145"/>
    </location>
</feature>
<accession>A0A1G9YP37</accession>
<feature type="transmembrane region" description="Helical" evidence="1">
    <location>
        <begin position="77"/>
        <end position="97"/>
    </location>
</feature>
<reference evidence="3" key="1">
    <citation type="submission" date="2016-10" db="EMBL/GenBank/DDBJ databases">
        <authorList>
            <person name="Varghese N."/>
            <person name="Submissions S."/>
        </authorList>
    </citation>
    <scope>NUCLEOTIDE SEQUENCE [LARGE SCALE GENOMIC DNA]</scope>
    <source>
        <strain evidence="3">DSM 19886</strain>
    </source>
</reference>
<keyword evidence="1" id="KW-1133">Transmembrane helix</keyword>
<name>A0A1G9YP37_9FLAO</name>
<evidence type="ECO:0008006" key="4">
    <source>
        <dbReference type="Google" id="ProtNLM"/>
    </source>
</evidence>
<keyword evidence="3" id="KW-1185">Reference proteome</keyword>
<dbReference type="RefSeq" id="WP_089895811.1">
    <property type="nucleotide sequence ID" value="NZ_FNGV01000024.1"/>
</dbReference>
<evidence type="ECO:0000256" key="1">
    <source>
        <dbReference type="SAM" id="Phobius"/>
    </source>
</evidence>
<evidence type="ECO:0000313" key="2">
    <source>
        <dbReference type="EMBL" id="SDN10253.1"/>
    </source>
</evidence>
<protein>
    <recommendedName>
        <fullName evidence="4">DUF1772 domain-containing protein</fullName>
    </recommendedName>
</protein>
<dbReference type="OrthoDB" id="1453741at2"/>
<keyword evidence="1" id="KW-0812">Transmembrane</keyword>
<evidence type="ECO:0000313" key="3">
    <source>
        <dbReference type="Proteomes" id="UP000199440"/>
    </source>
</evidence>
<dbReference type="AlphaFoldDB" id="A0A1G9YP37"/>
<keyword evidence="1" id="KW-0472">Membrane</keyword>
<feature type="transmembrane region" description="Helical" evidence="1">
    <location>
        <begin position="7"/>
        <end position="28"/>
    </location>
</feature>
<proteinExistence type="predicted"/>
<dbReference type="EMBL" id="FNGV01000024">
    <property type="protein sequence ID" value="SDN10253.1"/>
    <property type="molecule type" value="Genomic_DNA"/>
</dbReference>
<organism evidence="2 3">
    <name type="scientific">Kriegella aquimaris</name>
    <dbReference type="NCBI Taxonomy" id="192904"/>
    <lineage>
        <taxon>Bacteria</taxon>
        <taxon>Pseudomonadati</taxon>
        <taxon>Bacteroidota</taxon>
        <taxon>Flavobacteriia</taxon>
        <taxon>Flavobacteriales</taxon>
        <taxon>Flavobacteriaceae</taxon>
        <taxon>Kriegella</taxon>
    </lineage>
</organism>
<sequence>MATQIIRFLNIIMVALVTGTIFGIWLGFNPIGLSAQTYIEQQQNNIRALNTIMPLLGLITIVLTLISAFLRKKEKGAFILLLVATVFLIISGLTTKFGSQPINSVVMTWDMNMPPDNWTSLRDQWWTYHIIRTSTAIIALCLIVWTGMKKDEKNINTANKELI</sequence>
<dbReference type="Pfam" id="PF08592">
    <property type="entry name" value="Anthrone_oxy"/>
    <property type="match status" value="1"/>
</dbReference>
<feature type="transmembrane region" description="Helical" evidence="1">
    <location>
        <begin position="48"/>
        <end position="70"/>
    </location>
</feature>
<dbReference type="Proteomes" id="UP000199440">
    <property type="component" value="Unassembled WGS sequence"/>
</dbReference>